<sequence>MASSRAAVQQTVATSLVEKHQRVKDAMQAMKRTMATEFKKTKALLGKWSIECTEVCLRHNDREVATAQKVAKLGLCHQQLRSERNKALELQQQLWKDQAKHERIAQQLHDELDETRDHLQVLMQVKVGLVADAHASRERLHHGEMAEAALRQDRARLTKLNQALHQQLQILQHTHARDMERALLHHSHVGKNKVKQPPLNQTDEDIPTAEDWSEFLDLIMVHREEVHLRPADPPLSSST</sequence>
<proteinExistence type="predicted"/>
<dbReference type="STRING" id="157072.A0A024UL63"/>
<organism evidence="1">
    <name type="scientific">Aphanomyces invadans</name>
    <dbReference type="NCBI Taxonomy" id="157072"/>
    <lineage>
        <taxon>Eukaryota</taxon>
        <taxon>Sar</taxon>
        <taxon>Stramenopiles</taxon>
        <taxon>Oomycota</taxon>
        <taxon>Saprolegniomycetes</taxon>
        <taxon>Saprolegniales</taxon>
        <taxon>Verrucalvaceae</taxon>
        <taxon>Aphanomyces</taxon>
    </lineage>
</organism>
<gene>
    <name evidence="1" type="ORF">H310_03125</name>
</gene>
<reference evidence="1" key="1">
    <citation type="submission" date="2013-12" db="EMBL/GenBank/DDBJ databases">
        <title>The Genome Sequence of Aphanomyces invadans NJM9701.</title>
        <authorList>
            <consortium name="The Broad Institute Genomics Platform"/>
            <person name="Russ C."/>
            <person name="Tyler B."/>
            <person name="van West P."/>
            <person name="Dieguez-Uribeondo J."/>
            <person name="Young S.K."/>
            <person name="Zeng Q."/>
            <person name="Gargeya S."/>
            <person name="Fitzgerald M."/>
            <person name="Abouelleil A."/>
            <person name="Alvarado L."/>
            <person name="Chapman S.B."/>
            <person name="Gainer-Dewar J."/>
            <person name="Goldberg J."/>
            <person name="Griggs A."/>
            <person name="Gujja S."/>
            <person name="Hansen M."/>
            <person name="Howarth C."/>
            <person name="Imamovic A."/>
            <person name="Ireland A."/>
            <person name="Larimer J."/>
            <person name="McCowan C."/>
            <person name="Murphy C."/>
            <person name="Pearson M."/>
            <person name="Poon T.W."/>
            <person name="Priest M."/>
            <person name="Roberts A."/>
            <person name="Saif S."/>
            <person name="Shea T."/>
            <person name="Sykes S."/>
            <person name="Wortman J."/>
            <person name="Nusbaum C."/>
            <person name="Birren B."/>
        </authorList>
    </citation>
    <scope>NUCLEOTIDE SEQUENCE [LARGE SCALE GENOMIC DNA]</scope>
    <source>
        <strain evidence="1">NJM9701</strain>
    </source>
</reference>
<dbReference type="GeneID" id="20080175"/>
<dbReference type="OrthoDB" id="79770at2759"/>
<protein>
    <submittedName>
        <fullName evidence="1">Uncharacterized protein</fullName>
    </submittedName>
</protein>
<evidence type="ECO:0000313" key="1">
    <source>
        <dbReference type="EMBL" id="ETW07039.1"/>
    </source>
</evidence>
<accession>A0A024UL63</accession>
<dbReference type="AlphaFoldDB" id="A0A024UL63"/>
<dbReference type="RefSeq" id="XP_008865114.1">
    <property type="nucleotide sequence ID" value="XM_008866892.1"/>
</dbReference>
<name>A0A024UL63_9STRA</name>
<dbReference type="VEuPathDB" id="FungiDB:H310_03125"/>
<dbReference type="EMBL" id="KI913955">
    <property type="protein sequence ID" value="ETW07039.1"/>
    <property type="molecule type" value="Genomic_DNA"/>
</dbReference>